<dbReference type="AlphaFoldDB" id="A0A4Q1C9W1"/>
<evidence type="ECO:0000256" key="2">
    <source>
        <dbReference type="ARBA" id="ARBA00023295"/>
    </source>
</evidence>
<dbReference type="OrthoDB" id="9797882at2"/>
<dbReference type="Pfam" id="PF01156">
    <property type="entry name" value="IU_nuc_hydro"/>
    <property type="match status" value="1"/>
</dbReference>
<dbReference type="GO" id="GO:0005829">
    <property type="term" value="C:cytosol"/>
    <property type="evidence" value="ECO:0007669"/>
    <property type="project" value="TreeGrafter"/>
</dbReference>
<dbReference type="InterPro" id="IPR001910">
    <property type="entry name" value="Inosine/uridine_hydrolase_dom"/>
</dbReference>
<dbReference type="GO" id="GO:0006152">
    <property type="term" value="P:purine nucleoside catabolic process"/>
    <property type="evidence" value="ECO:0007669"/>
    <property type="project" value="TreeGrafter"/>
</dbReference>
<dbReference type="PANTHER" id="PTHR12304">
    <property type="entry name" value="INOSINE-URIDINE PREFERRING NUCLEOSIDE HYDROLASE"/>
    <property type="match status" value="1"/>
</dbReference>
<evidence type="ECO:0000313" key="5">
    <source>
        <dbReference type="Proteomes" id="UP000290218"/>
    </source>
</evidence>
<protein>
    <submittedName>
        <fullName evidence="4">Nucleoside hydrolase</fullName>
    </submittedName>
</protein>
<organism evidence="4 5">
    <name type="scientific">Oleiharenicola lentus</name>
    <dbReference type="NCBI Taxonomy" id="2508720"/>
    <lineage>
        <taxon>Bacteria</taxon>
        <taxon>Pseudomonadati</taxon>
        <taxon>Verrucomicrobiota</taxon>
        <taxon>Opitutia</taxon>
        <taxon>Opitutales</taxon>
        <taxon>Opitutaceae</taxon>
        <taxon>Oleiharenicola</taxon>
    </lineage>
</organism>
<sequence length="367" mass="40437">MRNRLWLLGFLLPLLVAAAPRRKVIIDQDAFGPGGPNLQPILMVLQSPDVEVLGITVESGDGWQKENVAHTLRMLQLIGRPEIPVVPGATFPLVNSAEATKRWEARHGKLFYKGAWTEVWSKEVLVRRPAPHGPEVVPPLVEGEPTLKPAHETAAAFLVRQVRAFPGEVSILAMGPMTNLALALRLDDRFAAGAKELVFMGGSFNPHPSGDGFGLEYAHTPRLEFNFRWDPEAASLVLRAPWRRILQVPVDPSTRTRFTPEMMKQVSAAETPIARYVARWVESFPLWDEIAAAVWLEPSLVTRREKLAVRVDTDGDGAGYGNTLSWPAGQGPGLGERDVEVVFAVDVPRLERLVVERLTSPGPTGTK</sequence>
<evidence type="ECO:0000259" key="3">
    <source>
        <dbReference type="Pfam" id="PF01156"/>
    </source>
</evidence>
<dbReference type="PANTHER" id="PTHR12304:SF4">
    <property type="entry name" value="URIDINE NUCLEOSIDASE"/>
    <property type="match status" value="1"/>
</dbReference>
<dbReference type="InterPro" id="IPR036452">
    <property type="entry name" value="Ribo_hydro-like"/>
</dbReference>
<name>A0A4Q1C9W1_9BACT</name>
<keyword evidence="1 4" id="KW-0378">Hydrolase</keyword>
<dbReference type="InterPro" id="IPR023186">
    <property type="entry name" value="IUNH"/>
</dbReference>
<keyword evidence="5" id="KW-1185">Reference proteome</keyword>
<evidence type="ECO:0000313" key="4">
    <source>
        <dbReference type="EMBL" id="RXK55833.1"/>
    </source>
</evidence>
<gene>
    <name evidence="4" type="ORF">ESB00_08095</name>
</gene>
<dbReference type="Gene3D" id="3.90.245.10">
    <property type="entry name" value="Ribonucleoside hydrolase-like"/>
    <property type="match status" value="1"/>
</dbReference>
<keyword evidence="2" id="KW-0326">Glycosidase</keyword>
<dbReference type="EMBL" id="SDHX01000001">
    <property type="protein sequence ID" value="RXK55833.1"/>
    <property type="molecule type" value="Genomic_DNA"/>
</dbReference>
<dbReference type="RefSeq" id="WP_129047198.1">
    <property type="nucleotide sequence ID" value="NZ_SDHX01000001.1"/>
</dbReference>
<dbReference type="GO" id="GO:0008477">
    <property type="term" value="F:purine nucleosidase activity"/>
    <property type="evidence" value="ECO:0007669"/>
    <property type="project" value="TreeGrafter"/>
</dbReference>
<dbReference type="SUPFAM" id="SSF53590">
    <property type="entry name" value="Nucleoside hydrolase"/>
    <property type="match status" value="1"/>
</dbReference>
<proteinExistence type="predicted"/>
<accession>A0A4Q1C9W1</accession>
<dbReference type="Proteomes" id="UP000290218">
    <property type="component" value="Unassembled WGS sequence"/>
</dbReference>
<comment type="caution">
    <text evidence="4">The sequence shown here is derived from an EMBL/GenBank/DDBJ whole genome shotgun (WGS) entry which is preliminary data.</text>
</comment>
<reference evidence="4 5" key="1">
    <citation type="submission" date="2019-01" db="EMBL/GenBank/DDBJ databases">
        <title>Lacunisphaera sp. strain TWA-58.</title>
        <authorList>
            <person name="Chen W.-M."/>
        </authorList>
    </citation>
    <scope>NUCLEOTIDE SEQUENCE [LARGE SCALE GENOMIC DNA]</scope>
    <source>
        <strain evidence="4 5">TWA-58</strain>
    </source>
</reference>
<evidence type="ECO:0000256" key="1">
    <source>
        <dbReference type="ARBA" id="ARBA00022801"/>
    </source>
</evidence>
<feature type="domain" description="Inosine/uridine-preferring nucleoside hydrolase" evidence="3">
    <location>
        <begin position="24"/>
        <end position="350"/>
    </location>
</feature>